<dbReference type="Proteomes" id="UP000590412">
    <property type="component" value="Unassembled WGS sequence"/>
</dbReference>
<gene>
    <name evidence="1" type="ORF">FOB60_001814</name>
</gene>
<organism evidence="1 2">
    <name type="scientific">Candida parapsilosis</name>
    <name type="common">Yeast</name>
    <dbReference type="NCBI Taxonomy" id="5480"/>
    <lineage>
        <taxon>Eukaryota</taxon>
        <taxon>Fungi</taxon>
        <taxon>Dikarya</taxon>
        <taxon>Ascomycota</taxon>
        <taxon>Saccharomycotina</taxon>
        <taxon>Pichiomycetes</taxon>
        <taxon>Debaryomycetaceae</taxon>
        <taxon>Candida/Lodderomyces clade</taxon>
        <taxon>Candida</taxon>
    </lineage>
</organism>
<protein>
    <submittedName>
        <fullName evidence="1">Uncharacterized protein</fullName>
    </submittedName>
</protein>
<comment type="caution">
    <text evidence="1">The sequence shown here is derived from an EMBL/GenBank/DDBJ whole genome shotgun (WGS) entry which is preliminary data.</text>
</comment>
<accession>A0A8X7NNY8</accession>
<reference evidence="1" key="1">
    <citation type="submission" date="2020-03" db="EMBL/GenBank/DDBJ databases">
        <title>FDA dAtabase for Regulatory Grade micrObial Sequences (FDA-ARGOS): Supporting development and validation of Infectious Disease Dx tests.</title>
        <authorList>
            <person name="Campos J."/>
            <person name="Goldberg B."/>
            <person name="Tallon L."/>
            <person name="Sadzewicz L."/>
            <person name="Vavikolanu K."/>
            <person name="Mehta A."/>
            <person name="Aluvathingal J."/>
            <person name="Nadendla S."/>
            <person name="Nandy P."/>
            <person name="Geyer C."/>
            <person name="Yan Y."/>
            <person name="Sichtig H."/>
        </authorList>
    </citation>
    <scope>NUCLEOTIDE SEQUENCE [LARGE SCALE GENOMIC DNA]</scope>
    <source>
        <strain evidence="1">FDAARGOS_652</strain>
    </source>
</reference>
<dbReference type="EMBL" id="JABWAB010000003">
    <property type="protein sequence ID" value="KAF6057259.1"/>
    <property type="molecule type" value="Genomic_DNA"/>
</dbReference>
<name>A0A8X7NNY8_CANPA</name>
<proteinExistence type="predicted"/>
<dbReference type="AlphaFoldDB" id="A0A8X7NNY8"/>
<sequence length="246" mass="28052">MGRHPYKKRNQPVAIPRPSVVETPRFPPTKYETPVMTLKNFPSSIVNGVTREGGLYSLTLKSINCAKYVENNDNLRRIFKKRSLEVPKISHLNRNDFLEKLRKDVEKEREAKVDLRRAENDRITALNKEWDTLLKSGTDLSGLDSRLSKEIDSNGKRFRLIENTYTFAKDFKIPNLFVAKIEDVKKLDTTEYEKGVADDSEIKAVVAQGDNDVEVVEADETAIVLNQLEAYKDDASTGTPNDLYTQ</sequence>
<evidence type="ECO:0000313" key="2">
    <source>
        <dbReference type="Proteomes" id="UP000590412"/>
    </source>
</evidence>
<evidence type="ECO:0000313" key="1">
    <source>
        <dbReference type="EMBL" id="KAF6057259.1"/>
    </source>
</evidence>
<dbReference type="OrthoDB" id="4095746at2759"/>